<dbReference type="RefSeq" id="WP_076487348.1">
    <property type="nucleotide sequence ID" value="NZ_FTMS01000001.1"/>
</dbReference>
<accession>A0A1N6N8H8</accession>
<feature type="compositionally biased region" description="Polar residues" evidence="7">
    <location>
        <begin position="247"/>
        <end position="256"/>
    </location>
</feature>
<evidence type="ECO:0000256" key="3">
    <source>
        <dbReference type="ARBA" id="ARBA00022723"/>
    </source>
</evidence>
<keyword evidence="4" id="KW-0378">Hydrolase</keyword>
<evidence type="ECO:0000256" key="5">
    <source>
        <dbReference type="ARBA" id="ARBA00022842"/>
    </source>
</evidence>
<dbReference type="GO" id="GO:0010945">
    <property type="term" value="F:coenzyme A diphosphatase activity"/>
    <property type="evidence" value="ECO:0007669"/>
    <property type="project" value="InterPro"/>
</dbReference>
<dbReference type="Gene3D" id="3.90.79.10">
    <property type="entry name" value="Nucleoside Triphosphate Pyrophosphohydrolase"/>
    <property type="match status" value="1"/>
</dbReference>
<dbReference type="OrthoDB" id="9802805at2"/>
<evidence type="ECO:0000256" key="4">
    <source>
        <dbReference type="ARBA" id="ARBA00022801"/>
    </source>
</evidence>
<feature type="domain" description="Nudix hydrolase" evidence="8">
    <location>
        <begin position="50"/>
        <end position="195"/>
    </location>
</feature>
<evidence type="ECO:0000259" key="8">
    <source>
        <dbReference type="PROSITE" id="PS51462"/>
    </source>
</evidence>
<evidence type="ECO:0000313" key="10">
    <source>
        <dbReference type="Proteomes" id="UP000186400"/>
    </source>
</evidence>
<keyword evidence="6" id="KW-0464">Manganese</keyword>
<evidence type="ECO:0000256" key="1">
    <source>
        <dbReference type="ARBA" id="ARBA00001936"/>
    </source>
</evidence>
<comment type="cofactor">
    <cofactor evidence="1">
        <name>Mn(2+)</name>
        <dbReference type="ChEBI" id="CHEBI:29035"/>
    </cofactor>
</comment>
<proteinExistence type="predicted"/>
<dbReference type="PROSITE" id="PS51462">
    <property type="entry name" value="NUDIX"/>
    <property type="match status" value="1"/>
</dbReference>
<feature type="region of interest" description="Disordered" evidence="7">
    <location>
        <begin position="237"/>
        <end position="256"/>
    </location>
</feature>
<keyword evidence="10" id="KW-1185">Reference proteome</keyword>
<dbReference type="Proteomes" id="UP000186400">
    <property type="component" value="Unassembled WGS sequence"/>
</dbReference>
<dbReference type="CDD" id="cd03426">
    <property type="entry name" value="NUDIX_CoAse_Nudt7"/>
    <property type="match status" value="1"/>
</dbReference>
<keyword evidence="5" id="KW-0460">Magnesium</keyword>
<dbReference type="GO" id="GO:0046872">
    <property type="term" value="F:metal ion binding"/>
    <property type="evidence" value="ECO:0007669"/>
    <property type="project" value="UniProtKB-KW"/>
</dbReference>
<comment type="cofactor">
    <cofactor evidence="2">
        <name>Mg(2+)</name>
        <dbReference type="ChEBI" id="CHEBI:18420"/>
    </cofactor>
</comment>
<protein>
    <submittedName>
        <fullName evidence="9">NUDIX domain-containing protein</fullName>
    </submittedName>
</protein>
<organism evidence="9 10">
    <name type="scientific">Alkalispirochaeta americana</name>
    <dbReference type="NCBI Taxonomy" id="159291"/>
    <lineage>
        <taxon>Bacteria</taxon>
        <taxon>Pseudomonadati</taxon>
        <taxon>Spirochaetota</taxon>
        <taxon>Spirochaetia</taxon>
        <taxon>Spirochaetales</taxon>
        <taxon>Spirochaetaceae</taxon>
        <taxon>Alkalispirochaeta</taxon>
    </lineage>
</organism>
<keyword evidence="3" id="KW-0479">Metal-binding</keyword>
<name>A0A1N6N8H8_9SPIO</name>
<dbReference type="STRING" id="159291.SAMN05920897_101117"/>
<dbReference type="InterPro" id="IPR000086">
    <property type="entry name" value="NUDIX_hydrolase_dom"/>
</dbReference>
<sequence length="256" mass="27431">MTQEQQFHRLLGALQAPLHGPAANLPGYRAHKQMAPFSGAHPHRTHSGSCREGAVLIVLIPRYSPDGLEVLIPLIERSRDGGPHSGQLALPGGGREEQDTDLTATALRETLEETGLETGRCTVMGSLSPLTVAVSSYLVTPVVAFTESPLETIRFSPNPREVARILLISPAHLTEKAGTARLMVHGVARTVPAYILDSRPLWGATAMILAELLALLPLWPRTSREYSTLSQSCFRAEPAVPDDPQASGCNGTKSPG</sequence>
<dbReference type="InterPro" id="IPR045121">
    <property type="entry name" value="CoAse"/>
</dbReference>
<evidence type="ECO:0000313" key="9">
    <source>
        <dbReference type="EMBL" id="SIP88365.1"/>
    </source>
</evidence>
<evidence type="ECO:0000256" key="2">
    <source>
        <dbReference type="ARBA" id="ARBA00001946"/>
    </source>
</evidence>
<evidence type="ECO:0000256" key="7">
    <source>
        <dbReference type="SAM" id="MobiDB-lite"/>
    </source>
</evidence>
<dbReference type="SUPFAM" id="SSF55811">
    <property type="entry name" value="Nudix"/>
    <property type="match status" value="1"/>
</dbReference>
<reference evidence="9 10" key="1">
    <citation type="submission" date="2017-01" db="EMBL/GenBank/DDBJ databases">
        <authorList>
            <person name="Mah S.A."/>
            <person name="Swanson W.J."/>
            <person name="Moy G.W."/>
            <person name="Vacquier V.D."/>
        </authorList>
    </citation>
    <scope>NUCLEOTIDE SEQUENCE [LARGE SCALE GENOMIC DNA]</scope>
    <source>
        <strain evidence="9 10">ASpG1</strain>
    </source>
</reference>
<evidence type="ECO:0000256" key="6">
    <source>
        <dbReference type="ARBA" id="ARBA00023211"/>
    </source>
</evidence>
<dbReference type="PANTHER" id="PTHR12992">
    <property type="entry name" value="NUDIX HYDROLASE"/>
    <property type="match status" value="1"/>
</dbReference>
<dbReference type="EMBL" id="FTMS01000001">
    <property type="protein sequence ID" value="SIP88365.1"/>
    <property type="molecule type" value="Genomic_DNA"/>
</dbReference>
<dbReference type="Pfam" id="PF00293">
    <property type="entry name" value="NUDIX"/>
    <property type="match status" value="1"/>
</dbReference>
<dbReference type="InterPro" id="IPR015797">
    <property type="entry name" value="NUDIX_hydrolase-like_dom_sf"/>
</dbReference>
<dbReference type="PANTHER" id="PTHR12992:SF11">
    <property type="entry name" value="MITOCHONDRIAL COENZYME A DIPHOSPHATASE NUDT8"/>
    <property type="match status" value="1"/>
</dbReference>
<dbReference type="AlphaFoldDB" id="A0A1N6N8H8"/>
<gene>
    <name evidence="9" type="ORF">SAMN05920897_101117</name>
</gene>